<dbReference type="SUPFAM" id="SSF56112">
    <property type="entry name" value="Protein kinase-like (PK-like)"/>
    <property type="match status" value="1"/>
</dbReference>
<dbReference type="GO" id="GO:0004674">
    <property type="term" value="F:protein serine/threonine kinase activity"/>
    <property type="evidence" value="ECO:0007669"/>
    <property type="project" value="TreeGrafter"/>
</dbReference>
<protein>
    <recommendedName>
        <fullName evidence="1">Protein kinase domain-containing protein</fullName>
    </recommendedName>
</protein>
<dbReference type="EMBL" id="KN822030">
    <property type="protein sequence ID" value="KIM64158.1"/>
    <property type="molecule type" value="Genomic_DNA"/>
</dbReference>
<dbReference type="InterPro" id="IPR008271">
    <property type="entry name" value="Ser/Thr_kinase_AS"/>
</dbReference>
<dbReference type="InterPro" id="IPR051681">
    <property type="entry name" value="Ser/Thr_Kinases-Pseudokinases"/>
</dbReference>
<feature type="non-terminal residue" evidence="2">
    <location>
        <position position="1"/>
    </location>
</feature>
<dbReference type="STRING" id="1036808.A0A0C2ZRL1"/>
<accession>A0A0C2ZRL1</accession>
<name>A0A0C2ZRL1_9AGAM</name>
<dbReference type="InterPro" id="IPR000719">
    <property type="entry name" value="Prot_kinase_dom"/>
</dbReference>
<dbReference type="AlphaFoldDB" id="A0A0C2ZRL1"/>
<dbReference type="PROSITE" id="PS50011">
    <property type="entry name" value="PROTEIN_KINASE_DOM"/>
    <property type="match status" value="1"/>
</dbReference>
<dbReference type="HOGENOM" id="CLU_000288_7_18_1"/>
<gene>
    <name evidence="2" type="ORF">SCLCIDRAFT_115876</name>
</gene>
<evidence type="ECO:0000313" key="3">
    <source>
        <dbReference type="Proteomes" id="UP000053989"/>
    </source>
</evidence>
<feature type="domain" description="Protein kinase" evidence="1">
    <location>
        <begin position="1"/>
        <end position="229"/>
    </location>
</feature>
<dbReference type="InterPro" id="IPR001245">
    <property type="entry name" value="Ser-Thr/Tyr_kinase_cat_dom"/>
</dbReference>
<reference evidence="3" key="2">
    <citation type="submission" date="2015-01" db="EMBL/GenBank/DDBJ databases">
        <title>Evolutionary Origins and Diversification of the Mycorrhizal Mutualists.</title>
        <authorList>
            <consortium name="DOE Joint Genome Institute"/>
            <consortium name="Mycorrhizal Genomics Consortium"/>
            <person name="Kohler A."/>
            <person name="Kuo A."/>
            <person name="Nagy L.G."/>
            <person name="Floudas D."/>
            <person name="Copeland A."/>
            <person name="Barry K.W."/>
            <person name="Cichocki N."/>
            <person name="Veneault-Fourrey C."/>
            <person name="LaButti K."/>
            <person name="Lindquist E.A."/>
            <person name="Lipzen A."/>
            <person name="Lundell T."/>
            <person name="Morin E."/>
            <person name="Murat C."/>
            <person name="Riley R."/>
            <person name="Ohm R."/>
            <person name="Sun H."/>
            <person name="Tunlid A."/>
            <person name="Henrissat B."/>
            <person name="Grigoriev I.V."/>
            <person name="Hibbett D.S."/>
            <person name="Martin F."/>
        </authorList>
    </citation>
    <scope>NUCLEOTIDE SEQUENCE [LARGE SCALE GENOMIC DNA]</scope>
    <source>
        <strain evidence="3">Foug A</strain>
    </source>
</reference>
<dbReference type="PANTHER" id="PTHR44329">
    <property type="entry name" value="SERINE/THREONINE-PROTEIN KINASE TNNI3K-RELATED"/>
    <property type="match status" value="1"/>
</dbReference>
<reference evidence="2 3" key="1">
    <citation type="submission" date="2014-04" db="EMBL/GenBank/DDBJ databases">
        <authorList>
            <consortium name="DOE Joint Genome Institute"/>
            <person name="Kuo A."/>
            <person name="Kohler A."/>
            <person name="Nagy L.G."/>
            <person name="Floudas D."/>
            <person name="Copeland A."/>
            <person name="Barry K.W."/>
            <person name="Cichocki N."/>
            <person name="Veneault-Fourrey C."/>
            <person name="LaButti K."/>
            <person name="Lindquist E.A."/>
            <person name="Lipzen A."/>
            <person name="Lundell T."/>
            <person name="Morin E."/>
            <person name="Murat C."/>
            <person name="Sun H."/>
            <person name="Tunlid A."/>
            <person name="Henrissat B."/>
            <person name="Grigoriev I.V."/>
            <person name="Hibbett D.S."/>
            <person name="Martin F."/>
            <person name="Nordberg H.P."/>
            <person name="Cantor M.N."/>
            <person name="Hua S.X."/>
        </authorList>
    </citation>
    <scope>NUCLEOTIDE SEQUENCE [LARGE SCALE GENOMIC DNA]</scope>
    <source>
        <strain evidence="2 3">Foug A</strain>
    </source>
</reference>
<organism evidence="2 3">
    <name type="scientific">Scleroderma citrinum Foug A</name>
    <dbReference type="NCBI Taxonomy" id="1036808"/>
    <lineage>
        <taxon>Eukaryota</taxon>
        <taxon>Fungi</taxon>
        <taxon>Dikarya</taxon>
        <taxon>Basidiomycota</taxon>
        <taxon>Agaricomycotina</taxon>
        <taxon>Agaricomycetes</taxon>
        <taxon>Agaricomycetidae</taxon>
        <taxon>Boletales</taxon>
        <taxon>Sclerodermatineae</taxon>
        <taxon>Sclerodermataceae</taxon>
        <taxon>Scleroderma</taxon>
    </lineage>
</organism>
<dbReference type="SMART" id="SM00220">
    <property type="entry name" value="S_TKc"/>
    <property type="match status" value="1"/>
</dbReference>
<dbReference type="OrthoDB" id="4062651at2759"/>
<dbReference type="PIRSF" id="PIRSF000654">
    <property type="entry name" value="Integrin-linked_kinase"/>
    <property type="match status" value="1"/>
</dbReference>
<evidence type="ECO:0000313" key="2">
    <source>
        <dbReference type="EMBL" id="KIM64158.1"/>
    </source>
</evidence>
<sequence length="232" mass="25985">KEVYIWYKLRHSNVLPLLGITTQFDLTVSIVSRWMDNGNAHNYVRDATVDPRPLIKGAAEGLSYLHNHTSKIIHGDVKGFNVLISDDGRALLTDFGFSRLENSSFSMASYTHGGVRGTIRWMAPEVLDGKDSKELMADTDVWSFGMTALELFTRDVPFVGLSKVGAIMARILRGPPDRPSEEDTCHRLTDEWWDVCSACCNPEPSLRPTMSRIVDMITAIVCLSHVTWLVVD</sequence>
<dbReference type="PROSITE" id="PS00108">
    <property type="entry name" value="PROTEIN_KINASE_ST"/>
    <property type="match status" value="1"/>
</dbReference>
<evidence type="ECO:0000259" key="1">
    <source>
        <dbReference type="PROSITE" id="PS50011"/>
    </source>
</evidence>
<dbReference type="Pfam" id="PF07714">
    <property type="entry name" value="PK_Tyr_Ser-Thr"/>
    <property type="match status" value="1"/>
</dbReference>
<dbReference type="Proteomes" id="UP000053989">
    <property type="component" value="Unassembled WGS sequence"/>
</dbReference>
<dbReference type="InParanoid" id="A0A0C2ZRL1"/>
<dbReference type="GO" id="GO:0005524">
    <property type="term" value="F:ATP binding"/>
    <property type="evidence" value="ECO:0007669"/>
    <property type="project" value="InterPro"/>
</dbReference>
<dbReference type="Gene3D" id="1.10.510.10">
    <property type="entry name" value="Transferase(Phosphotransferase) domain 1"/>
    <property type="match status" value="1"/>
</dbReference>
<dbReference type="InterPro" id="IPR011009">
    <property type="entry name" value="Kinase-like_dom_sf"/>
</dbReference>
<proteinExistence type="predicted"/>
<keyword evidence="3" id="KW-1185">Reference proteome</keyword>
<dbReference type="PANTHER" id="PTHR44329:SF214">
    <property type="entry name" value="PROTEIN KINASE DOMAIN-CONTAINING PROTEIN"/>
    <property type="match status" value="1"/>
</dbReference>